<dbReference type="RefSeq" id="WP_233197247.1">
    <property type="nucleotide sequence ID" value="NZ_FNIB01000001.1"/>
</dbReference>
<dbReference type="Gene3D" id="3.40.190.10">
    <property type="entry name" value="Periplasmic binding protein-like II"/>
    <property type="match status" value="1"/>
</dbReference>
<gene>
    <name evidence="6" type="ORF">SAMN05216368_101397</name>
</gene>
<dbReference type="AlphaFoldDB" id="A0A5E9FW97"/>
<dbReference type="InterPro" id="IPR006059">
    <property type="entry name" value="SBP"/>
</dbReference>
<keyword evidence="5" id="KW-1133">Transmembrane helix</keyword>
<evidence type="ECO:0000256" key="1">
    <source>
        <dbReference type="ARBA" id="ARBA00004196"/>
    </source>
</evidence>
<protein>
    <submittedName>
        <fullName evidence="6">Multiple sugar transport system substrate-binding protein</fullName>
    </submittedName>
</protein>
<name>A0A5E9FW97_9MICO</name>
<keyword evidence="5" id="KW-0472">Membrane</keyword>
<evidence type="ECO:0000256" key="4">
    <source>
        <dbReference type="ARBA" id="ARBA00022729"/>
    </source>
</evidence>
<dbReference type="STRING" id="1424659.SAMN05216368_101397"/>
<keyword evidence="4" id="KW-0732">Signal</keyword>
<dbReference type="Pfam" id="PF01547">
    <property type="entry name" value="SBP_bac_1"/>
    <property type="match status" value="1"/>
</dbReference>
<keyword evidence="6" id="KW-0762">Sugar transport</keyword>
<keyword evidence="5" id="KW-0812">Transmembrane</keyword>
<dbReference type="GO" id="GO:0030313">
    <property type="term" value="C:cell envelope"/>
    <property type="evidence" value="ECO:0007669"/>
    <property type="project" value="UniProtKB-SubCell"/>
</dbReference>
<accession>A0A5E9FW97</accession>
<comment type="similarity">
    <text evidence="2">Belongs to the bacterial solute-binding protein 1 family.</text>
</comment>
<sequence length="477" mass="49818">MDAYRGVLRRTPWGVTEALTWLAAGSLQQTQGDPIAKRSTIIAIVTVASVVTIGGVATALALTPQTGSDTTLTLRVWDEQVAQSYETSFAAFEEANPGIDVAVNVVPWADYFTKLRVDVAGETADDVFWVNAGNFADYAVNGNLVNVTDALGEAAQTNWQPSVIGQYTLNGALWGVPQLADPGIGLYYNEELLSVAGIDPATVGELHWDPAAGEDTLLPVLQKLTVDANGNTADSAAFDPAQIVQYGYNAANDLNAIYLNYLGSNGSALQDGDEFVFDTAEGAAAFQYVIDLMNKYHVAPSAADTNLNGDFALDQFLQGKMALFQSGVYNLSNVNEGAGFDWGVAAIPSGPSGAISVTNGVVAAGNADSKHPEQTQKLLEWLGSTEGSAAIGADGSASPAVIGAQASYVASWQEQGIDVNAFIDVLANGSVQAPQGAKWAEASDAFESTFAEMFLGRIPVDEALRTAQEAANAAVAG</sequence>
<comment type="subcellular location">
    <subcellularLocation>
        <location evidence="1">Cell envelope</location>
    </subcellularLocation>
</comment>
<dbReference type="SUPFAM" id="SSF53850">
    <property type="entry name" value="Periplasmic binding protein-like II"/>
    <property type="match status" value="1"/>
</dbReference>
<evidence type="ECO:0000256" key="3">
    <source>
        <dbReference type="ARBA" id="ARBA00022448"/>
    </source>
</evidence>
<evidence type="ECO:0000256" key="2">
    <source>
        <dbReference type="ARBA" id="ARBA00008520"/>
    </source>
</evidence>
<evidence type="ECO:0000313" key="7">
    <source>
        <dbReference type="Proteomes" id="UP000199639"/>
    </source>
</evidence>
<dbReference type="CDD" id="cd13585">
    <property type="entry name" value="PBP2_TMBP_like"/>
    <property type="match status" value="1"/>
</dbReference>
<dbReference type="PANTHER" id="PTHR43649:SF31">
    <property type="entry name" value="SN-GLYCEROL-3-PHOSPHATE-BINDING PERIPLASMIC PROTEIN UGPB"/>
    <property type="match status" value="1"/>
</dbReference>
<reference evidence="6 7" key="1">
    <citation type="submission" date="2016-10" db="EMBL/GenBank/DDBJ databases">
        <authorList>
            <person name="Varghese N."/>
            <person name="Submissions S."/>
        </authorList>
    </citation>
    <scope>NUCLEOTIDE SEQUENCE [LARGE SCALE GENOMIC DNA]</scope>
    <source>
        <strain evidence="6 7">CGMCC 1.11215</strain>
    </source>
</reference>
<dbReference type="EMBL" id="FNIB01000001">
    <property type="protein sequence ID" value="SDM59474.1"/>
    <property type="molecule type" value="Genomic_DNA"/>
</dbReference>
<organism evidence="6 7">
    <name type="scientific">Cryobacterium flavum</name>
    <dbReference type="NCBI Taxonomy" id="1424659"/>
    <lineage>
        <taxon>Bacteria</taxon>
        <taxon>Bacillati</taxon>
        <taxon>Actinomycetota</taxon>
        <taxon>Actinomycetes</taxon>
        <taxon>Micrococcales</taxon>
        <taxon>Microbacteriaceae</taxon>
        <taxon>Cryobacterium</taxon>
    </lineage>
</organism>
<dbReference type="Proteomes" id="UP000199639">
    <property type="component" value="Unassembled WGS sequence"/>
</dbReference>
<evidence type="ECO:0000256" key="5">
    <source>
        <dbReference type="SAM" id="Phobius"/>
    </source>
</evidence>
<keyword evidence="3" id="KW-0813">Transport</keyword>
<feature type="transmembrane region" description="Helical" evidence="5">
    <location>
        <begin position="41"/>
        <end position="62"/>
    </location>
</feature>
<dbReference type="InterPro" id="IPR050490">
    <property type="entry name" value="Bact_solute-bd_prot1"/>
</dbReference>
<evidence type="ECO:0000313" key="6">
    <source>
        <dbReference type="EMBL" id="SDM59474.1"/>
    </source>
</evidence>
<dbReference type="PANTHER" id="PTHR43649">
    <property type="entry name" value="ARABINOSE-BINDING PROTEIN-RELATED"/>
    <property type="match status" value="1"/>
</dbReference>
<proteinExistence type="inferred from homology"/>